<gene>
    <name evidence="5" type="ORF">HPB52_009730</name>
</gene>
<dbReference type="Pfam" id="PF00648">
    <property type="entry name" value="Peptidase_C2"/>
    <property type="match status" value="1"/>
</dbReference>
<feature type="active site" evidence="2 3">
    <location>
        <position position="34"/>
    </location>
</feature>
<feature type="domain" description="Calpain catalytic" evidence="4">
    <location>
        <begin position="1"/>
        <end position="255"/>
    </location>
</feature>
<dbReference type="Proteomes" id="UP000821837">
    <property type="component" value="Unassembled WGS sequence"/>
</dbReference>
<keyword evidence="3" id="KW-0788">Thiol protease</keyword>
<evidence type="ECO:0000256" key="1">
    <source>
        <dbReference type="ARBA" id="ARBA00007623"/>
    </source>
</evidence>
<keyword evidence="3" id="KW-0645">Protease</keyword>
<dbReference type="GO" id="GO:0004198">
    <property type="term" value="F:calcium-dependent cysteine-type endopeptidase activity"/>
    <property type="evidence" value="ECO:0007669"/>
    <property type="project" value="InterPro"/>
</dbReference>
<accession>A0A9D4PVB4</accession>
<dbReference type="InterPro" id="IPR036213">
    <property type="entry name" value="Calpain_III_sf"/>
</dbReference>
<dbReference type="InterPro" id="IPR038765">
    <property type="entry name" value="Papain-like_cys_pep_sf"/>
</dbReference>
<feature type="active site" evidence="2 3">
    <location>
        <position position="172"/>
    </location>
</feature>
<evidence type="ECO:0000313" key="6">
    <source>
        <dbReference type="Proteomes" id="UP000821837"/>
    </source>
</evidence>
<evidence type="ECO:0000259" key="4">
    <source>
        <dbReference type="PROSITE" id="PS50203"/>
    </source>
</evidence>
<proteinExistence type="inferred from homology"/>
<dbReference type="SMART" id="SM00720">
    <property type="entry name" value="calpain_III"/>
    <property type="match status" value="1"/>
</dbReference>
<dbReference type="SUPFAM" id="SSF54001">
    <property type="entry name" value="Cysteine proteinases"/>
    <property type="match status" value="1"/>
</dbReference>
<dbReference type="PRINTS" id="PR00704">
    <property type="entry name" value="CALPAIN"/>
</dbReference>
<reference evidence="5" key="1">
    <citation type="journal article" date="2020" name="Cell">
        <title>Large-Scale Comparative Analyses of Tick Genomes Elucidate Their Genetic Diversity and Vector Capacities.</title>
        <authorList>
            <consortium name="Tick Genome and Microbiome Consortium (TIGMIC)"/>
            <person name="Jia N."/>
            <person name="Wang J."/>
            <person name="Shi W."/>
            <person name="Du L."/>
            <person name="Sun Y."/>
            <person name="Zhan W."/>
            <person name="Jiang J.F."/>
            <person name="Wang Q."/>
            <person name="Zhang B."/>
            <person name="Ji P."/>
            <person name="Bell-Sakyi L."/>
            <person name="Cui X.M."/>
            <person name="Yuan T.T."/>
            <person name="Jiang B.G."/>
            <person name="Yang W.F."/>
            <person name="Lam T.T."/>
            <person name="Chang Q.C."/>
            <person name="Ding S.J."/>
            <person name="Wang X.J."/>
            <person name="Zhu J.G."/>
            <person name="Ruan X.D."/>
            <person name="Zhao L."/>
            <person name="Wei J.T."/>
            <person name="Ye R.Z."/>
            <person name="Que T.C."/>
            <person name="Du C.H."/>
            <person name="Zhou Y.H."/>
            <person name="Cheng J.X."/>
            <person name="Dai P.F."/>
            <person name="Guo W.B."/>
            <person name="Han X.H."/>
            <person name="Huang E.J."/>
            <person name="Li L.F."/>
            <person name="Wei W."/>
            <person name="Gao Y.C."/>
            <person name="Liu J.Z."/>
            <person name="Shao H.Z."/>
            <person name="Wang X."/>
            <person name="Wang C.C."/>
            <person name="Yang T.C."/>
            <person name="Huo Q.B."/>
            <person name="Li W."/>
            <person name="Chen H.Y."/>
            <person name="Chen S.E."/>
            <person name="Zhou L.G."/>
            <person name="Ni X.B."/>
            <person name="Tian J.H."/>
            <person name="Sheng Y."/>
            <person name="Liu T."/>
            <person name="Pan Y.S."/>
            <person name="Xia L.Y."/>
            <person name="Li J."/>
            <person name="Zhao F."/>
            <person name="Cao W.C."/>
        </authorList>
    </citation>
    <scope>NUCLEOTIDE SEQUENCE</scope>
    <source>
        <strain evidence="5">Rsan-2018</strain>
    </source>
</reference>
<reference evidence="5" key="2">
    <citation type="submission" date="2021-09" db="EMBL/GenBank/DDBJ databases">
        <authorList>
            <person name="Jia N."/>
            <person name="Wang J."/>
            <person name="Shi W."/>
            <person name="Du L."/>
            <person name="Sun Y."/>
            <person name="Zhan W."/>
            <person name="Jiang J."/>
            <person name="Wang Q."/>
            <person name="Zhang B."/>
            <person name="Ji P."/>
            <person name="Sakyi L.B."/>
            <person name="Cui X."/>
            <person name="Yuan T."/>
            <person name="Jiang B."/>
            <person name="Yang W."/>
            <person name="Lam T.T.-Y."/>
            <person name="Chang Q."/>
            <person name="Ding S."/>
            <person name="Wang X."/>
            <person name="Zhu J."/>
            <person name="Ruan X."/>
            <person name="Zhao L."/>
            <person name="Wei J."/>
            <person name="Que T."/>
            <person name="Du C."/>
            <person name="Cheng J."/>
            <person name="Dai P."/>
            <person name="Han X."/>
            <person name="Huang E."/>
            <person name="Gao Y."/>
            <person name="Liu J."/>
            <person name="Shao H."/>
            <person name="Ye R."/>
            <person name="Li L."/>
            <person name="Wei W."/>
            <person name="Wang X."/>
            <person name="Wang C."/>
            <person name="Huo Q."/>
            <person name="Li W."/>
            <person name="Guo W."/>
            <person name="Chen H."/>
            <person name="Chen S."/>
            <person name="Zhou L."/>
            <person name="Zhou L."/>
            <person name="Ni X."/>
            <person name="Tian J."/>
            <person name="Zhou Y."/>
            <person name="Sheng Y."/>
            <person name="Liu T."/>
            <person name="Pan Y."/>
            <person name="Xia L."/>
            <person name="Li J."/>
            <person name="Zhao F."/>
            <person name="Cao W."/>
        </authorList>
    </citation>
    <scope>NUCLEOTIDE SEQUENCE</scope>
    <source>
        <strain evidence="5">Rsan-2018</strain>
        <tissue evidence="5">Larvae</tissue>
    </source>
</reference>
<organism evidence="5 6">
    <name type="scientific">Rhipicephalus sanguineus</name>
    <name type="common">Brown dog tick</name>
    <name type="synonym">Ixodes sanguineus</name>
    <dbReference type="NCBI Taxonomy" id="34632"/>
    <lineage>
        <taxon>Eukaryota</taxon>
        <taxon>Metazoa</taxon>
        <taxon>Ecdysozoa</taxon>
        <taxon>Arthropoda</taxon>
        <taxon>Chelicerata</taxon>
        <taxon>Arachnida</taxon>
        <taxon>Acari</taxon>
        <taxon>Parasitiformes</taxon>
        <taxon>Ixodida</taxon>
        <taxon>Ixodoidea</taxon>
        <taxon>Ixodidae</taxon>
        <taxon>Rhipicephalinae</taxon>
        <taxon>Rhipicephalus</taxon>
        <taxon>Rhipicephalus</taxon>
    </lineage>
</organism>
<feature type="active site" evidence="2 3">
    <location>
        <position position="196"/>
    </location>
</feature>
<evidence type="ECO:0000256" key="3">
    <source>
        <dbReference type="PROSITE-ProRule" id="PRU00239"/>
    </source>
</evidence>
<dbReference type="InterPro" id="IPR022684">
    <property type="entry name" value="Calpain_cysteine_protease"/>
</dbReference>
<dbReference type="Gene3D" id="3.90.70.10">
    <property type="entry name" value="Cysteine proteinases"/>
    <property type="match status" value="1"/>
</dbReference>
<dbReference type="PANTHER" id="PTHR10183:SF433">
    <property type="entry name" value="CALPAIN-A-RELATED"/>
    <property type="match status" value="1"/>
</dbReference>
<dbReference type="SMART" id="SM00230">
    <property type="entry name" value="CysPc"/>
    <property type="match status" value="1"/>
</dbReference>
<evidence type="ECO:0000313" key="5">
    <source>
        <dbReference type="EMBL" id="KAH7956445.1"/>
    </source>
</evidence>
<dbReference type="Gene3D" id="2.60.120.380">
    <property type="match status" value="1"/>
</dbReference>
<dbReference type="PANTHER" id="PTHR10183">
    <property type="entry name" value="CALPAIN"/>
    <property type="match status" value="1"/>
</dbReference>
<evidence type="ECO:0000256" key="2">
    <source>
        <dbReference type="PIRSR" id="PIRSR622684-1"/>
    </source>
</evidence>
<comment type="similarity">
    <text evidence="1">Belongs to the peptidase C2 family.</text>
</comment>
<dbReference type="CDD" id="cd00044">
    <property type="entry name" value="CysPc"/>
    <property type="match status" value="1"/>
</dbReference>
<dbReference type="InterPro" id="IPR022682">
    <property type="entry name" value="Calpain_domain_III"/>
</dbReference>
<dbReference type="EMBL" id="JABSTV010001250">
    <property type="protein sequence ID" value="KAH7956445.1"/>
    <property type="molecule type" value="Genomic_DNA"/>
</dbReference>
<dbReference type="VEuPathDB" id="VectorBase:RSAN_027858"/>
<sequence>MPMQYGERYSGTKTRCGNVQDYELLRSLYLKGNCWMVASVSALAMHEELFKNVVPEDQSFTDGEYAGIFHFRLWKANRWVDVVIDDRLPFHADSGWLAFMRSSTTHEFWSALLEKAYAKLHGGYAALIGGGGAEAMQVLTGGLSESIYLNEFQDDLFGTEDIKEYQGIIGNHAYTITGAEKVPVDGAEVKLFRVRNPWGCGEWEGPWCDGSSEWDAIDDQQLRESGHLAKDDGEFWMSEEHFIECFCAVEFCHLDPGSMPSAVEEGFSEKFWSVEKHEGAWVPGLSAGGRPDSEAYATNPQYIVTLDEEDDQGDGCRIIVALLQKDRRWFQSREDMWLPINFHVYEIEDPGSSSRRLTAEDFEKSQLVGCCDAKCNEKPLKMQFFEGCSGGYVSDDDMKAAFDELASADGTISIKSLQKLLNKLSALDVDLDTVVMKILARRCGSEKRMEFMDFITFRLRLACMINLYKGFIANTAKPVPLSLSMFIALTMII</sequence>
<dbReference type="Pfam" id="PF01067">
    <property type="entry name" value="Calpain_III"/>
    <property type="match status" value="1"/>
</dbReference>
<keyword evidence="3" id="KW-0378">Hydrolase</keyword>
<dbReference type="GO" id="GO:0006508">
    <property type="term" value="P:proteolysis"/>
    <property type="evidence" value="ECO:0007669"/>
    <property type="project" value="UniProtKB-KW"/>
</dbReference>
<dbReference type="InterPro" id="IPR001300">
    <property type="entry name" value="Peptidase_C2_calpain_cat"/>
</dbReference>
<dbReference type="GO" id="GO:0005737">
    <property type="term" value="C:cytoplasm"/>
    <property type="evidence" value="ECO:0007669"/>
    <property type="project" value="TreeGrafter"/>
</dbReference>
<comment type="caution">
    <text evidence="5">The sequence shown here is derived from an EMBL/GenBank/DDBJ whole genome shotgun (WGS) entry which is preliminary data.</text>
</comment>
<name>A0A9D4PVB4_RHISA</name>
<dbReference type="AlphaFoldDB" id="A0A9D4PVB4"/>
<protein>
    <recommendedName>
        <fullName evidence="4">Calpain catalytic domain-containing protein</fullName>
    </recommendedName>
</protein>
<dbReference type="InterPro" id="IPR022683">
    <property type="entry name" value="Calpain_III"/>
</dbReference>
<dbReference type="SUPFAM" id="SSF49758">
    <property type="entry name" value="Calpain large subunit, middle domain (domain III)"/>
    <property type="match status" value="1"/>
</dbReference>
<keyword evidence="6" id="KW-1185">Reference proteome</keyword>
<dbReference type="PROSITE" id="PS50203">
    <property type="entry name" value="CALPAIN_CAT"/>
    <property type="match status" value="1"/>
</dbReference>